<dbReference type="Gene3D" id="3.40.630.10">
    <property type="entry name" value="Zn peptidases"/>
    <property type="match status" value="1"/>
</dbReference>
<evidence type="ECO:0000256" key="6">
    <source>
        <dbReference type="ARBA" id="ARBA00023049"/>
    </source>
</evidence>
<name>A0A1F6CTK7_9BACT</name>
<accession>A0A1F6CTK7</accession>
<keyword evidence="6" id="KW-0482">Metalloprotease</keyword>
<dbReference type="GO" id="GO:0006508">
    <property type="term" value="P:proteolysis"/>
    <property type="evidence" value="ECO:0007669"/>
    <property type="project" value="UniProtKB-KW"/>
</dbReference>
<gene>
    <name evidence="9" type="ORF">A2851_00685</name>
</gene>
<feature type="domain" description="Peptidase M14" evidence="8">
    <location>
        <begin position="31"/>
        <end position="298"/>
    </location>
</feature>
<proteinExistence type="inferred from homology"/>
<comment type="caution">
    <text evidence="7">Lacks conserved residue(s) required for the propagation of feature annotation.</text>
</comment>
<dbReference type="Pfam" id="PF00246">
    <property type="entry name" value="Peptidase_M14"/>
    <property type="match status" value="1"/>
</dbReference>
<comment type="cofactor">
    <cofactor evidence="1">
        <name>Zn(2+)</name>
        <dbReference type="ChEBI" id="CHEBI:29105"/>
    </cofactor>
</comment>
<dbReference type="EMBL" id="MFKT01000028">
    <property type="protein sequence ID" value="OGG52509.1"/>
    <property type="molecule type" value="Genomic_DNA"/>
</dbReference>
<dbReference type="AlphaFoldDB" id="A0A1F6CTK7"/>
<dbReference type="GO" id="GO:0008270">
    <property type="term" value="F:zinc ion binding"/>
    <property type="evidence" value="ECO:0007669"/>
    <property type="project" value="InterPro"/>
</dbReference>
<dbReference type="SMART" id="SM00631">
    <property type="entry name" value="Zn_pept"/>
    <property type="match status" value="1"/>
</dbReference>
<dbReference type="GO" id="GO:0004181">
    <property type="term" value="F:metallocarboxypeptidase activity"/>
    <property type="evidence" value="ECO:0007669"/>
    <property type="project" value="InterPro"/>
</dbReference>
<evidence type="ECO:0000313" key="10">
    <source>
        <dbReference type="Proteomes" id="UP000176863"/>
    </source>
</evidence>
<evidence type="ECO:0000256" key="1">
    <source>
        <dbReference type="ARBA" id="ARBA00001947"/>
    </source>
</evidence>
<protein>
    <recommendedName>
        <fullName evidence="8">Peptidase M14 domain-containing protein</fullName>
    </recommendedName>
</protein>
<keyword evidence="3" id="KW-0645">Protease</keyword>
<dbReference type="CDD" id="cd00596">
    <property type="entry name" value="Peptidase_M14_like"/>
    <property type="match status" value="1"/>
</dbReference>
<dbReference type="InterPro" id="IPR000834">
    <property type="entry name" value="Peptidase_M14"/>
</dbReference>
<dbReference type="GO" id="GO:0005615">
    <property type="term" value="C:extracellular space"/>
    <property type="evidence" value="ECO:0007669"/>
    <property type="project" value="TreeGrafter"/>
</dbReference>
<keyword evidence="4" id="KW-0378">Hydrolase</keyword>
<reference evidence="9 10" key="1">
    <citation type="journal article" date="2016" name="Nat. Commun.">
        <title>Thousands of microbial genomes shed light on interconnected biogeochemical processes in an aquifer system.</title>
        <authorList>
            <person name="Anantharaman K."/>
            <person name="Brown C.T."/>
            <person name="Hug L.A."/>
            <person name="Sharon I."/>
            <person name="Castelle C.J."/>
            <person name="Probst A.J."/>
            <person name="Thomas B.C."/>
            <person name="Singh A."/>
            <person name="Wilkins M.J."/>
            <person name="Karaoz U."/>
            <person name="Brodie E.L."/>
            <person name="Williams K.H."/>
            <person name="Hubbard S.S."/>
            <person name="Banfield J.F."/>
        </authorList>
    </citation>
    <scope>NUCLEOTIDE SEQUENCE [LARGE SCALE GENOMIC DNA]</scope>
</reference>
<comment type="caution">
    <text evidence="9">The sequence shown here is derived from an EMBL/GenBank/DDBJ whole genome shotgun (WGS) entry which is preliminary data.</text>
</comment>
<sequence length="300" mass="31920">MKKILTLLALIIIIAVGIGVYYMTPRAPDVVTVNDETAATATTTPVGNQTQDNATSTVIGVSVEGRNITAYHFGTGSKELLFIGGIHGGYEWNTVLVAYQLMDYLEANPSVVPANVKVTVIPVLNPDGLNKVVGTAGRFTQANVSSSQEVQVAGRFNANTVDLNRNFDCDWQASGTWQTKTVSGGSAAFSEPESQAIKDYAGSKKPAAAVVWYSAAGGVFASNCHSGVSPETQTLTGKFAAASGYPAHESFDFYSITGDMVNWFAKENIPAISVLLTNHTDTEWTKNQAGIQALLTYYAE</sequence>
<evidence type="ECO:0000256" key="2">
    <source>
        <dbReference type="ARBA" id="ARBA00005988"/>
    </source>
</evidence>
<evidence type="ECO:0000256" key="3">
    <source>
        <dbReference type="ARBA" id="ARBA00022670"/>
    </source>
</evidence>
<evidence type="ECO:0000256" key="4">
    <source>
        <dbReference type="ARBA" id="ARBA00022801"/>
    </source>
</evidence>
<evidence type="ECO:0000256" key="5">
    <source>
        <dbReference type="ARBA" id="ARBA00022833"/>
    </source>
</evidence>
<dbReference type="Proteomes" id="UP000176863">
    <property type="component" value="Unassembled WGS sequence"/>
</dbReference>
<dbReference type="PANTHER" id="PTHR11705">
    <property type="entry name" value="PROTEASE FAMILY M14 CARBOXYPEPTIDASE A,B"/>
    <property type="match status" value="1"/>
</dbReference>
<dbReference type="STRING" id="1798480.A2851_00685"/>
<dbReference type="PROSITE" id="PS52035">
    <property type="entry name" value="PEPTIDASE_M14"/>
    <property type="match status" value="1"/>
</dbReference>
<comment type="similarity">
    <text evidence="2 7">Belongs to the peptidase M14 family.</text>
</comment>
<organism evidence="9 10">
    <name type="scientific">Candidatus Kaiserbacteria bacterium RIFCSPHIGHO2_01_FULL_53_29</name>
    <dbReference type="NCBI Taxonomy" id="1798480"/>
    <lineage>
        <taxon>Bacteria</taxon>
        <taxon>Candidatus Kaiseribacteriota</taxon>
    </lineage>
</organism>
<dbReference type="PANTHER" id="PTHR11705:SF143">
    <property type="entry name" value="SLL0236 PROTEIN"/>
    <property type="match status" value="1"/>
</dbReference>
<evidence type="ECO:0000256" key="7">
    <source>
        <dbReference type="PROSITE-ProRule" id="PRU01379"/>
    </source>
</evidence>
<evidence type="ECO:0000313" key="9">
    <source>
        <dbReference type="EMBL" id="OGG52509.1"/>
    </source>
</evidence>
<evidence type="ECO:0000259" key="8">
    <source>
        <dbReference type="PROSITE" id="PS52035"/>
    </source>
</evidence>
<dbReference type="SUPFAM" id="SSF53187">
    <property type="entry name" value="Zn-dependent exopeptidases"/>
    <property type="match status" value="1"/>
</dbReference>
<keyword evidence="5" id="KW-0862">Zinc</keyword>